<accession>A0AAP0BGK0</accession>
<keyword evidence="1" id="KW-0378">Hydrolase</keyword>
<comment type="caution">
    <text evidence="1">The sequence shown here is derived from an EMBL/GenBank/DDBJ whole genome shotgun (WGS) entry which is preliminary data.</text>
</comment>
<evidence type="ECO:0000313" key="2">
    <source>
        <dbReference type="Proteomes" id="UP001418222"/>
    </source>
</evidence>
<dbReference type="EMBL" id="JBBWWQ010000009">
    <property type="protein sequence ID" value="KAK8938678.1"/>
    <property type="molecule type" value="Genomic_DNA"/>
</dbReference>
<sequence>MGSFILVGGEITKRLAFPHAVTLGANEFLFEMRKKRRLCLAKLVFAVKPPDLSSSCVFCDGEKSCLTKQLWS</sequence>
<dbReference type="AlphaFoldDB" id="A0AAP0BGK0"/>
<dbReference type="Proteomes" id="UP001418222">
    <property type="component" value="Unassembled WGS sequence"/>
</dbReference>
<proteinExistence type="predicted"/>
<evidence type="ECO:0000313" key="1">
    <source>
        <dbReference type="EMBL" id="KAK8938678.1"/>
    </source>
</evidence>
<name>A0AAP0BGK0_9ASPA</name>
<reference evidence="1 2" key="1">
    <citation type="journal article" date="2022" name="Nat. Plants">
        <title>Genomes of leafy and leafless Platanthera orchids illuminate the evolution of mycoheterotrophy.</title>
        <authorList>
            <person name="Li M.H."/>
            <person name="Liu K.W."/>
            <person name="Li Z."/>
            <person name="Lu H.C."/>
            <person name="Ye Q.L."/>
            <person name="Zhang D."/>
            <person name="Wang J.Y."/>
            <person name="Li Y.F."/>
            <person name="Zhong Z.M."/>
            <person name="Liu X."/>
            <person name="Yu X."/>
            <person name="Liu D.K."/>
            <person name="Tu X.D."/>
            <person name="Liu B."/>
            <person name="Hao Y."/>
            <person name="Liao X.Y."/>
            <person name="Jiang Y.T."/>
            <person name="Sun W.H."/>
            <person name="Chen J."/>
            <person name="Chen Y.Q."/>
            <person name="Ai Y."/>
            <person name="Zhai J.W."/>
            <person name="Wu S.S."/>
            <person name="Zhou Z."/>
            <person name="Hsiao Y.Y."/>
            <person name="Wu W.L."/>
            <person name="Chen Y.Y."/>
            <person name="Lin Y.F."/>
            <person name="Hsu J.L."/>
            <person name="Li C.Y."/>
            <person name="Wang Z.W."/>
            <person name="Zhao X."/>
            <person name="Zhong W.Y."/>
            <person name="Ma X.K."/>
            <person name="Ma L."/>
            <person name="Huang J."/>
            <person name="Chen G.Z."/>
            <person name="Huang M.Z."/>
            <person name="Huang L."/>
            <person name="Peng D.H."/>
            <person name="Luo Y.B."/>
            <person name="Zou S.Q."/>
            <person name="Chen S.P."/>
            <person name="Lan S."/>
            <person name="Tsai W.C."/>
            <person name="Van de Peer Y."/>
            <person name="Liu Z.J."/>
        </authorList>
    </citation>
    <scope>NUCLEOTIDE SEQUENCE [LARGE SCALE GENOMIC DNA]</scope>
    <source>
        <strain evidence="1">Lor287</strain>
    </source>
</reference>
<keyword evidence="2" id="KW-1185">Reference proteome</keyword>
<dbReference type="GO" id="GO:0006508">
    <property type="term" value="P:proteolysis"/>
    <property type="evidence" value="ECO:0007669"/>
    <property type="project" value="UniProtKB-KW"/>
</dbReference>
<gene>
    <name evidence="1" type="primary">clpP</name>
    <name evidence="1" type="ORF">KSP39_PZI011367</name>
</gene>
<protein>
    <submittedName>
        <fullName evidence="1">ATP-dependent Clp protease proteolytic subunit</fullName>
    </submittedName>
</protein>
<keyword evidence="1" id="KW-0645">Protease</keyword>
<organism evidence="1 2">
    <name type="scientific">Platanthera zijinensis</name>
    <dbReference type="NCBI Taxonomy" id="2320716"/>
    <lineage>
        <taxon>Eukaryota</taxon>
        <taxon>Viridiplantae</taxon>
        <taxon>Streptophyta</taxon>
        <taxon>Embryophyta</taxon>
        <taxon>Tracheophyta</taxon>
        <taxon>Spermatophyta</taxon>
        <taxon>Magnoliopsida</taxon>
        <taxon>Liliopsida</taxon>
        <taxon>Asparagales</taxon>
        <taxon>Orchidaceae</taxon>
        <taxon>Orchidoideae</taxon>
        <taxon>Orchideae</taxon>
        <taxon>Orchidinae</taxon>
        <taxon>Platanthera</taxon>
    </lineage>
</organism>
<dbReference type="GO" id="GO:0008233">
    <property type="term" value="F:peptidase activity"/>
    <property type="evidence" value="ECO:0007669"/>
    <property type="project" value="UniProtKB-KW"/>
</dbReference>